<organism evidence="1 2">
    <name type="scientific">Ventrimonas faecis</name>
    <dbReference type="NCBI Taxonomy" id="3133170"/>
    <lineage>
        <taxon>Bacteria</taxon>
        <taxon>Bacillati</taxon>
        <taxon>Bacillota</taxon>
        <taxon>Clostridia</taxon>
        <taxon>Lachnospirales</taxon>
        <taxon>Lachnospiraceae</taxon>
        <taxon>Ventrimonas</taxon>
    </lineage>
</organism>
<gene>
    <name evidence="1" type="ORF">WMO41_15075</name>
</gene>
<sequence>MKEFLEKALRQIVTIEKAQEIFERLPLVYRGRYDIYKVETNGILWIAIHPKERVGLVMLRKDRETVEKISGLNCVICLDQVAFYIREKLMDDGIPFVIEEKQVYLPFIGYLLSNENKRELLPVHLISFLTQKLLLTAIYERWREIRVSDAAKRLGVSKMSVSRCFDEIEYLNIDVLGMKGKSRVITVPDDLKFLWKQIAGVLRNPVIRRFVLSEDIELDKKAGISALCEYSLLSDNDYPTYAVTKKEIKDSKIKTARCAGWAEEMGCVVLELGYFIDFDGKEIQDPLSVVLSMTAEELEDERISISVNEMLEEYVWSKD</sequence>
<comment type="caution">
    <text evidence="1">The sequence shown here is derived from an EMBL/GenBank/DDBJ whole genome shotgun (WGS) entry which is preliminary data.</text>
</comment>
<evidence type="ECO:0008006" key="3">
    <source>
        <dbReference type="Google" id="ProtNLM"/>
    </source>
</evidence>
<dbReference type="Proteomes" id="UP001437460">
    <property type="component" value="Unassembled WGS sequence"/>
</dbReference>
<reference evidence="1 2" key="1">
    <citation type="submission" date="2024-03" db="EMBL/GenBank/DDBJ databases">
        <title>Human intestinal bacterial collection.</title>
        <authorList>
            <person name="Pauvert C."/>
            <person name="Hitch T.C.A."/>
            <person name="Clavel T."/>
        </authorList>
    </citation>
    <scope>NUCLEOTIDE SEQUENCE [LARGE SCALE GENOMIC DNA]</scope>
    <source>
        <strain evidence="1 2">CLA-AP-H27</strain>
    </source>
</reference>
<dbReference type="EMBL" id="JBBMFJ010000046">
    <property type="protein sequence ID" value="MEQ2564468.1"/>
    <property type="molecule type" value="Genomic_DNA"/>
</dbReference>
<protein>
    <recommendedName>
        <fullName evidence="3">Helix-turn-helix domain-containing protein</fullName>
    </recommendedName>
</protein>
<keyword evidence="2" id="KW-1185">Reference proteome</keyword>
<accession>A0ABV1HQ61</accession>
<evidence type="ECO:0000313" key="2">
    <source>
        <dbReference type="Proteomes" id="UP001437460"/>
    </source>
</evidence>
<proteinExistence type="predicted"/>
<name>A0ABV1HQ61_9FIRM</name>
<evidence type="ECO:0000313" key="1">
    <source>
        <dbReference type="EMBL" id="MEQ2564468.1"/>
    </source>
</evidence>
<dbReference type="RefSeq" id="WP_349230459.1">
    <property type="nucleotide sequence ID" value="NZ_JBBMFJ010000046.1"/>
</dbReference>